<accession>A0A1I7Y4T1</accession>
<evidence type="ECO:0000313" key="2">
    <source>
        <dbReference type="Proteomes" id="UP000095287"/>
    </source>
</evidence>
<reference evidence="3" key="1">
    <citation type="submission" date="2016-11" db="UniProtKB">
        <authorList>
            <consortium name="WormBaseParasite"/>
        </authorList>
    </citation>
    <scope>IDENTIFICATION</scope>
</reference>
<feature type="domain" description="Integrator complex subunit 5 C-terminal" evidence="1">
    <location>
        <begin position="4"/>
        <end position="132"/>
    </location>
</feature>
<dbReference type="Pfam" id="PF14838">
    <property type="entry name" value="INTS5_C"/>
    <property type="match status" value="1"/>
</dbReference>
<proteinExistence type="predicted"/>
<keyword evidence="2" id="KW-1185">Reference proteome</keyword>
<evidence type="ECO:0000313" key="3">
    <source>
        <dbReference type="WBParaSite" id="L893_g1274.t1"/>
    </source>
</evidence>
<organism evidence="2 3">
    <name type="scientific">Steinernema glaseri</name>
    <dbReference type="NCBI Taxonomy" id="37863"/>
    <lineage>
        <taxon>Eukaryota</taxon>
        <taxon>Metazoa</taxon>
        <taxon>Ecdysozoa</taxon>
        <taxon>Nematoda</taxon>
        <taxon>Chromadorea</taxon>
        <taxon>Rhabditida</taxon>
        <taxon>Tylenchina</taxon>
        <taxon>Panagrolaimomorpha</taxon>
        <taxon>Strongyloidoidea</taxon>
        <taxon>Steinernematidae</taxon>
        <taxon>Steinernema</taxon>
    </lineage>
</organism>
<sequence>MGNFNENGVASDILTLLAREVSIWFAFPLIKSLLAVVINDIESKGGRQKNDRVKEESLLQLDKALSYFVRALILPTKLMCCTMKVVASVSVHEAGVLLGNLWKYLADVAPTHQALMVDRTVSAVRDFGRFGPKTLKAAVPWKQTITYLIQKYVKDLGHFVQLLKREGFLVDEEDSDDWDIEYKPPFLFMPDMKR</sequence>
<protein>
    <submittedName>
        <fullName evidence="3">INTS5_C domain-containing protein</fullName>
    </submittedName>
</protein>
<name>A0A1I7Y4T1_9BILA</name>
<dbReference type="WBParaSite" id="L893_g1274.t1">
    <property type="protein sequence ID" value="L893_g1274.t1"/>
    <property type="gene ID" value="L893_g1274"/>
</dbReference>
<dbReference type="AlphaFoldDB" id="A0A1I7Y4T1"/>
<dbReference type="InterPro" id="IPR029444">
    <property type="entry name" value="INTS5_C"/>
</dbReference>
<dbReference type="Proteomes" id="UP000095287">
    <property type="component" value="Unplaced"/>
</dbReference>
<evidence type="ECO:0000259" key="1">
    <source>
        <dbReference type="Pfam" id="PF14838"/>
    </source>
</evidence>